<sequence length="1043" mass="116047">MPTLQTDPAAQTRRCAVALFDGDEFLGSGFFIQRGVVLTCAHVVWGRPEQLTVRWGELRIPGRVIARDPERPDPGQTHYPFPDLCFVKVSEAVNHPYAPLPDSPITPSEVDAYGFSEYSPDESVGQETLRLDVTGFSGRYLRLKNDRVPPGMSGSAIVDPSTGIVYGILKASRDYEQQQGGYMVGATSIFEALRRHATTLDLRSPLEQPLRRPGAPWLRELLAAQSHAADRFPYRLVDGNMPPLSEVYVRLRARARSSGEVPGPLGETLPVARPVTGRPATDILTRHRHALVIAGPGAGKTTLLQNIAGNTAANWLTGGDEPPPFGRVVAVRVPAVALTTRRPWRQALAQAVTADLRGLIDHPLSPELFDSRPMPGVTWLILVDGLDEILDADRRRELIDTLALRMGGYDQDFRYLVTSRPLPLGELERLGAHVPRHETDRLGDYLLNPLDTMDLRRFAVRWFRARRPRETDEFTADFLRKVDGSELAPLLQSPLLATITAVVYEYNPDAPLPEDRTGIYRKFVDYLMHDRQDRLRLAEQLRDRLSGRLTDEQITEFLYRDTETCLEHLADRRLCADELPSIPGAVGYLRAHRAWLGAVRNLDDHVSGLLTSTGLLVPVRDRLDFIHQSFAEYLAAAPASEAPRFSWRAWARTARRDGGVRSLAMFTLARAVGRDFDPLPLLRRLLMPRWNLRHTGVPIVSAILSDGMPLGTDGGQRFFSTALRLLRLRPAFPLGGFIERDLPEVVGWLLARSPRPDELFRLASSRWVSTPKRLGIAAVLADSAIDTVAEHGRQALRRLATHGRLDYRVAACAVLAEQDSETDGELISRVLRDALIDHRRTEARSSALALLNELGQGRLAVLTLLSVALDPTRGRRARHGALGLLAFASSRNLNRSDATVESLEPRLRHTFSGPPLANTWMGDVVADNRRAFVDRLAAAIATYYPLDEWRLGRALVLLMRDPSNSPTDRLRVGNLLGARADERVARLALGTLATDEHLGRTGQLAAARSLERLGDVGQRERLLARWRERSGRRGRLGRADLDD</sequence>
<accession>A0ABP9SBC9</accession>
<dbReference type="Pfam" id="PF13365">
    <property type="entry name" value="Trypsin_2"/>
    <property type="match status" value="1"/>
</dbReference>
<name>A0ABP9SBC9_9ACTN</name>
<reference evidence="2" key="1">
    <citation type="journal article" date="2019" name="Int. J. Syst. Evol. Microbiol.">
        <title>The Global Catalogue of Microorganisms (GCM) 10K type strain sequencing project: providing services to taxonomists for standard genome sequencing and annotation.</title>
        <authorList>
            <consortium name="The Broad Institute Genomics Platform"/>
            <consortium name="The Broad Institute Genome Sequencing Center for Infectious Disease"/>
            <person name="Wu L."/>
            <person name="Ma J."/>
        </authorList>
    </citation>
    <scope>NUCLEOTIDE SEQUENCE [LARGE SCALE GENOMIC DNA]</scope>
    <source>
        <strain evidence="2">JCM 18304</strain>
    </source>
</reference>
<dbReference type="SUPFAM" id="SSF50494">
    <property type="entry name" value="Trypsin-like serine proteases"/>
    <property type="match status" value="1"/>
</dbReference>
<dbReference type="Gene3D" id="3.40.50.300">
    <property type="entry name" value="P-loop containing nucleotide triphosphate hydrolases"/>
    <property type="match status" value="1"/>
</dbReference>
<keyword evidence="2" id="KW-1185">Reference proteome</keyword>
<dbReference type="EMBL" id="BAABJQ010000020">
    <property type="protein sequence ID" value="GAA5193783.1"/>
    <property type="molecule type" value="Genomic_DNA"/>
</dbReference>
<dbReference type="Gene3D" id="2.40.10.120">
    <property type="match status" value="1"/>
</dbReference>
<dbReference type="InterPro" id="IPR009003">
    <property type="entry name" value="Peptidase_S1_PA"/>
</dbReference>
<proteinExistence type="predicted"/>
<gene>
    <name evidence="1" type="ORF">GCM10023322_56570</name>
</gene>
<dbReference type="RefSeq" id="WP_345634658.1">
    <property type="nucleotide sequence ID" value="NZ_BAABJQ010000020.1"/>
</dbReference>
<comment type="caution">
    <text evidence="1">The sequence shown here is derived from an EMBL/GenBank/DDBJ whole genome shotgun (WGS) entry which is preliminary data.</text>
</comment>
<dbReference type="Proteomes" id="UP001501570">
    <property type="component" value="Unassembled WGS sequence"/>
</dbReference>
<organism evidence="1 2">
    <name type="scientific">Rugosimonospora acidiphila</name>
    <dbReference type="NCBI Taxonomy" id="556531"/>
    <lineage>
        <taxon>Bacteria</taxon>
        <taxon>Bacillati</taxon>
        <taxon>Actinomycetota</taxon>
        <taxon>Actinomycetes</taxon>
        <taxon>Micromonosporales</taxon>
        <taxon>Micromonosporaceae</taxon>
        <taxon>Rugosimonospora</taxon>
    </lineage>
</organism>
<protein>
    <submittedName>
        <fullName evidence="1">HEAT repeat domain-containing protein</fullName>
    </submittedName>
</protein>
<evidence type="ECO:0000313" key="1">
    <source>
        <dbReference type="EMBL" id="GAA5193783.1"/>
    </source>
</evidence>
<dbReference type="InterPro" id="IPR027417">
    <property type="entry name" value="P-loop_NTPase"/>
</dbReference>
<evidence type="ECO:0000313" key="2">
    <source>
        <dbReference type="Proteomes" id="UP001501570"/>
    </source>
</evidence>
<dbReference type="SUPFAM" id="SSF52540">
    <property type="entry name" value="P-loop containing nucleoside triphosphate hydrolases"/>
    <property type="match status" value="1"/>
</dbReference>